<feature type="non-terminal residue" evidence="2">
    <location>
        <position position="1"/>
    </location>
</feature>
<evidence type="ECO:0000256" key="1">
    <source>
        <dbReference type="SAM" id="MobiDB-lite"/>
    </source>
</evidence>
<comment type="caution">
    <text evidence="2">The sequence shown here is derived from an EMBL/GenBank/DDBJ whole genome shotgun (WGS) entry which is preliminary data.</text>
</comment>
<keyword evidence="3" id="KW-1185">Reference proteome</keyword>
<sequence length="80" mass="9371">EEEEENHREEKGPKRKKKKNTSLGKRTLVEKNSRKIAHRTGSDYENGSRSEVGWNHKNNEEEENLKELHPSTAGFPNRQM</sequence>
<protein>
    <submittedName>
        <fullName evidence="2">Uncharacterized protein</fullName>
    </submittedName>
</protein>
<feature type="compositionally biased region" description="Basic and acidic residues" evidence="1">
    <location>
        <begin position="1"/>
        <end position="12"/>
    </location>
</feature>
<dbReference type="AlphaFoldDB" id="A0A8X6J5T2"/>
<dbReference type="Proteomes" id="UP000887013">
    <property type="component" value="Unassembled WGS sequence"/>
</dbReference>
<evidence type="ECO:0000313" key="2">
    <source>
        <dbReference type="EMBL" id="GFS38231.1"/>
    </source>
</evidence>
<gene>
    <name evidence="2" type="ORF">NPIL_532441</name>
</gene>
<feature type="region of interest" description="Disordered" evidence="1">
    <location>
        <begin position="1"/>
        <end position="80"/>
    </location>
</feature>
<proteinExistence type="predicted"/>
<accession>A0A8X6J5T2</accession>
<organism evidence="2 3">
    <name type="scientific">Nephila pilipes</name>
    <name type="common">Giant wood spider</name>
    <name type="synonym">Nephila maculata</name>
    <dbReference type="NCBI Taxonomy" id="299642"/>
    <lineage>
        <taxon>Eukaryota</taxon>
        <taxon>Metazoa</taxon>
        <taxon>Ecdysozoa</taxon>
        <taxon>Arthropoda</taxon>
        <taxon>Chelicerata</taxon>
        <taxon>Arachnida</taxon>
        <taxon>Araneae</taxon>
        <taxon>Araneomorphae</taxon>
        <taxon>Entelegynae</taxon>
        <taxon>Araneoidea</taxon>
        <taxon>Nephilidae</taxon>
        <taxon>Nephila</taxon>
    </lineage>
</organism>
<reference evidence="2" key="1">
    <citation type="submission" date="2020-08" db="EMBL/GenBank/DDBJ databases">
        <title>Multicomponent nature underlies the extraordinary mechanical properties of spider dragline silk.</title>
        <authorList>
            <person name="Kono N."/>
            <person name="Nakamura H."/>
            <person name="Mori M."/>
            <person name="Yoshida Y."/>
            <person name="Ohtoshi R."/>
            <person name="Malay A.D."/>
            <person name="Moran D.A.P."/>
            <person name="Tomita M."/>
            <person name="Numata K."/>
            <person name="Arakawa K."/>
        </authorList>
    </citation>
    <scope>NUCLEOTIDE SEQUENCE</scope>
</reference>
<name>A0A8X6J5T2_NEPPI</name>
<evidence type="ECO:0000313" key="3">
    <source>
        <dbReference type="Proteomes" id="UP000887013"/>
    </source>
</evidence>
<dbReference type="EMBL" id="BMAW01043221">
    <property type="protein sequence ID" value="GFS38231.1"/>
    <property type="molecule type" value="Genomic_DNA"/>
</dbReference>